<dbReference type="OrthoDB" id="3579313at2"/>
<dbReference type="InterPro" id="IPR000524">
    <property type="entry name" value="Tscrpt_reg_HTH_GntR"/>
</dbReference>
<dbReference type="InterPro" id="IPR036390">
    <property type="entry name" value="WH_DNA-bd_sf"/>
</dbReference>
<dbReference type="InterPro" id="IPR050679">
    <property type="entry name" value="Bact_HTH_transcr_reg"/>
</dbReference>
<keyword evidence="6" id="KW-1185">Reference proteome</keyword>
<keyword evidence="3" id="KW-0804">Transcription</keyword>
<dbReference type="Gene3D" id="1.10.10.10">
    <property type="entry name" value="Winged helix-like DNA-binding domain superfamily/Winged helix DNA-binding domain"/>
    <property type="match status" value="1"/>
</dbReference>
<keyword evidence="1" id="KW-0805">Transcription regulation</keyword>
<dbReference type="Proteomes" id="UP000198253">
    <property type="component" value="Chromosome I"/>
</dbReference>
<dbReference type="AlphaFoldDB" id="A0A1C4U7R0"/>
<dbReference type="EMBL" id="LT607413">
    <property type="protein sequence ID" value="SCE67768.1"/>
    <property type="molecule type" value="Genomic_DNA"/>
</dbReference>
<dbReference type="PANTHER" id="PTHR44846">
    <property type="entry name" value="MANNOSYL-D-GLYCERATE TRANSPORT/METABOLISM SYSTEM REPRESSOR MNGR-RELATED"/>
    <property type="match status" value="1"/>
</dbReference>
<dbReference type="SMART" id="SM00345">
    <property type="entry name" value="HTH_GNTR"/>
    <property type="match status" value="1"/>
</dbReference>
<accession>A0A1C4U7R0</accession>
<dbReference type="InterPro" id="IPR036388">
    <property type="entry name" value="WH-like_DNA-bd_sf"/>
</dbReference>
<evidence type="ECO:0000259" key="4">
    <source>
        <dbReference type="PROSITE" id="PS50949"/>
    </source>
</evidence>
<dbReference type="Pfam" id="PF00392">
    <property type="entry name" value="GntR"/>
    <property type="match status" value="1"/>
</dbReference>
<keyword evidence="2" id="KW-0238">DNA-binding</keyword>
<evidence type="ECO:0000313" key="5">
    <source>
        <dbReference type="EMBL" id="SCE67768.1"/>
    </source>
</evidence>
<organism evidence="5 6">
    <name type="scientific">Micromonospora echinospora</name>
    <name type="common">Micromonospora purpurea</name>
    <dbReference type="NCBI Taxonomy" id="1877"/>
    <lineage>
        <taxon>Bacteria</taxon>
        <taxon>Bacillati</taxon>
        <taxon>Actinomycetota</taxon>
        <taxon>Actinomycetes</taxon>
        <taxon>Micromonosporales</taxon>
        <taxon>Micromonosporaceae</taxon>
        <taxon>Micromonospora</taxon>
    </lineage>
</organism>
<dbReference type="InParanoid" id="A0A1C4U7R0"/>
<dbReference type="RefSeq" id="WP_088979844.1">
    <property type="nucleotide sequence ID" value="NZ_LT607413.1"/>
</dbReference>
<name>A0A1C4U7R0_MICEC</name>
<reference evidence="6" key="1">
    <citation type="submission" date="2016-06" db="EMBL/GenBank/DDBJ databases">
        <authorList>
            <person name="Varghese N."/>
            <person name="Submissions Spin"/>
        </authorList>
    </citation>
    <scope>NUCLEOTIDE SEQUENCE [LARGE SCALE GENOMIC DNA]</scope>
    <source>
        <strain evidence="6">DSM 43816</strain>
    </source>
</reference>
<dbReference type="PROSITE" id="PS50949">
    <property type="entry name" value="HTH_GNTR"/>
    <property type="match status" value="1"/>
</dbReference>
<dbReference type="SUPFAM" id="SSF46785">
    <property type="entry name" value="Winged helix' DNA-binding domain"/>
    <property type="match status" value="1"/>
</dbReference>
<feature type="domain" description="HTH gntR-type" evidence="4">
    <location>
        <begin position="4"/>
        <end position="72"/>
    </location>
</feature>
<evidence type="ECO:0000256" key="3">
    <source>
        <dbReference type="ARBA" id="ARBA00023163"/>
    </source>
</evidence>
<evidence type="ECO:0000313" key="6">
    <source>
        <dbReference type="Proteomes" id="UP000198253"/>
    </source>
</evidence>
<protein>
    <submittedName>
        <fullName evidence="5">Regulatory protein, gntR family</fullName>
    </submittedName>
</protein>
<evidence type="ECO:0000256" key="1">
    <source>
        <dbReference type="ARBA" id="ARBA00023015"/>
    </source>
</evidence>
<proteinExistence type="predicted"/>
<dbReference type="GO" id="GO:0003700">
    <property type="term" value="F:DNA-binding transcription factor activity"/>
    <property type="evidence" value="ECO:0007669"/>
    <property type="project" value="InterPro"/>
</dbReference>
<evidence type="ECO:0000256" key="2">
    <source>
        <dbReference type="ARBA" id="ARBA00023125"/>
    </source>
</evidence>
<dbReference type="CDD" id="cd07377">
    <property type="entry name" value="WHTH_GntR"/>
    <property type="match status" value="1"/>
</dbReference>
<sequence length="75" mass="8367">MPQAPLYEQLIADVTASIREGTLQPGDKLPSIAELREQYQSSAWPVRYALRILEERGWIITRQGKGSYVAPSPPA</sequence>
<dbReference type="GO" id="GO:0003677">
    <property type="term" value="F:DNA binding"/>
    <property type="evidence" value="ECO:0007669"/>
    <property type="project" value="UniProtKB-KW"/>
</dbReference>
<gene>
    <name evidence="5" type="ORF">GA0070618_0091</name>
</gene>
<dbReference type="PANTHER" id="PTHR44846:SF16">
    <property type="entry name" value="TRANSCRIPTIONAL REGULATOR PHNF-RELATED"/>
    <property type="match status" value="1"/>
</dbReference>